<dbReference type="PANTHER" id="PTHR21683">
    <property type="entry name" value="COILED-COIL DOMAIN-CONTAINING PROTEIN 42 LIKE-2-LIKE-RELATED"/>
    <property type="match status" value="1"/>
</dbReference>
<dbReference type="PANTHER" id="PTHR21683:SF2">
    <property type="entry name" value="COILED-COIL DOMAIN-CONTAINING PROTEIN 42 LIKE-2-LIKE"/>
    <property type="match status" value="1"/>
</dbReference>
<feature type="coiled-coil region" evidence="2">
    <location>
        <begin position="202"/>
        <end position="236"/>
    </location>
</feature>
<dbReference type="InterPro" id="IPR051147">
    <property type="entry name" value="CFAP_domain-containing"/>
</dbReference>
<dbReference type="EMBL" id="JBHFQA010000001">
    <property type="protein sequence ID" value="KAL2103753.1"/>
    <property type="molecule type" value="Genomic_DNA"/>
</dbReference>
<protein>
    <recommendedName>
        <fullName evidence="3">DUF4200 domain-containing protein</fullName>
    </recommendedName>
</protein>
<gene>
    <name evidence="4" type="ORF">ACEWY4_000621</name>
</gene>
<keyword evidence="5" id="KW-1185">Reference proteome</keyword>
<sequence>MSVNLSAYFKNYFSENLRDKLIQATSGEDDNIAPSSRLLQKRREAMEVHNAMRLQKEDFDTTLRALRVRKDELHDKEEKMREYLQRFDNFLKDNEMKRCRAVRKAGRERELTHQKLNDLCVLQKEMKALTQERHHLEVNMKKNAIYPNYLQKVVQASEQFQEARQVMSRYDTLMQTREDLVYTTQQNQDSTENARKQLNRYIEQSNDTLLNYNNTLAQLQSKLDHAREECMIWESRWAHIQNTAAKKTLLLGTIKMATLNLYQSVCKHSRETKEHQLTPEDTPRQLDKIQIFLTDLISIWEEVTRQDAAVTTHRHVFQ</sequence>
<organism evidence="4 5">
    <name type="scientific">Coilia grayii</name>
    <name type="common">Gray's grenadier anchovy</name>
    <dbReference type="NCBI Taxonomy" id="363190"/>
    <lineage>
        <taxon>Eukaryota</taxon>
        <taxon>Metazoa</taxon>
        <taxon>Chordata</taxon>
        <taxon>Craniata</taxon>
        <taxon>Vertebrata</taxon>
        <taxon>Euteleostomi</taxon>
        <taxon>Actinopterygii</taxon>
        <taxon>Neopterygii</taxon>
        <taxon>Teleostei</taxon>
        <taxon>Clupei</taxon>
        <taxon>Clupeiformes</taxon>
        <taxon>Clupeoidei</taxon>
        <taxon>Engraulidae</taxon>
        <taxon>Coilinae</taxon>
        <taxon>Coilia</taxon>
    </lineage>
</organism>
<evidence type="ECO:0000256" key="1">
    <source>
        <dbReference type="ARBA" id="ARBA00023054"/>
    </source>
</evidence>
<evidence type="ECO:0000313" key="4">
    <source>
        <dbReference type="EMBL" id="KAL2103753.1"/>
    </source>
</evidence>
<dbReference type="GO" id="GO:0005856">
    <property type="term" value="C:cytoskeleton"/>
    <property type="evidence" value="ECO:0007669"/>
    <property type="project" value="UniProtKB-ARBA"/>
</dbReference>
<evidence type="ECO:0000313" key="5">
    <source>
        <dbReference type="Proteomes" id="UP001591681"/>
    </source>
</evidence>
<evidence type="ECO:0000256" key="2">
    <source>
        <dbReference type="SAM" id="Coils"/>
    </source>
</evidence>
<dbReference type="Proteomes" id="UP001591681">
    <property type="component" value="Unassembled WGS sequence"/>
</dbReference>
<reference evidence="4 5" key="1">
    <citation type="submission" date="2024-09" db="EMBL/GenBank/DDBJ databases">
        <title>A chromosome-level genome assembly of Gray's grenadier anchovy, Coilia grayii.</title>
        <authorList>
            <person name="Fu Z."/>
        </authorList>
    </citation>
    <scope>NUCLEOTIDE SEQUENCE [LARGE SCALE GENOMIC DNA]</scope>
    <source>
        <strain evidence="4">G4</strain>
        <tissue evidence="4">Muscle</tissue>
    </source>
</reference>
<dbReference type="Pfam" id="PF13863">
    <property type="entry name" value="DUF4200"/>
    <property type="match status" value="1"/>
</dbReference>
<name>A0ABD1KX76_9TELE</name>
<evidence type="ECO:0000259" key="3">
    <source>
        <dbReference type="Pfam" id="PF13863"/>
    </source>
</evidence>
<feature type="domain" description="DUF4200" evidence="3">
    <location>
        <begin position="38"/>
        <end position="155"/>
    </location>
</feature>
<comment type="caution">
    <text evidence="4">The sequence shown here is derived from an EMBL/GenBank/DDBJ whole genome shotgun (WGS) entry which is preliminary data.</text>
</comment>
<dbReference type="InterPro" id="IPR025252">
    <property type="entry name" value="DUF4200"/>
</dbReference>
<accession>A0ABD1KX76</accession>
<dbReference type="AlphaFoldDB" id="A0ABD1KX76"/>
<keyword evidence="1 2" id="KW-0175">Coiled coil</keyword>
<proteinExistence type="predicted"/>